<protein>
    <recommendedName>
        <fullName evidence="2">ATP-grasp domain-containing protein</fullName>
    </recommendedName>
</protein>
<comment type="caution">
    <text evidence="3">The sequence shown here is derived from an EMBL/GenBank/DDBJ whole genome shotgun (WGS) entry which is preliminary data.</text>
</comment>
<feature type="domain" description="ATP-grasp" evidence="2">
    <location>
        <begin position="233"/>
        <end position="480"/>
    </location>
</feature>
<accession>A0A844B6N1</accession>
<dbReference type="GO" id="GO:0046872">
    <property type="term" value="F:metal ion binding"/>
    <property type="evidence" value="ECO:0007669"/>
    <property type="project" value="InterPro"/>
</dbReference>
<dbReference type="RefSeq" id="WP_153586142.1">
    <property type="nucleotide sequence ID" value="NZ_WJBU01000016.1"/>
</dbReference>
<dbReference type="Proteomes" id="UP000487350">
    <property type="component" value="Unassembled WGS sequence"/>
</dbReference>
<evidence type="ECO:0000313" key="4">
    <source>
        <dbReference type="Proteomes" id="UP000487350"/>
    </source>
</evidence>
<dbReference type="SUPFAM" id="SSF56059">
    <property type="entry name" value="Glutathione synthetase ATP-binding domain-like"/>
    <property type="match status" value="1"/>
</dbReference>
<dbReference type="GO" id="GO:0018169">
    <property type="term" value="F:ribosomal S6-glutamic acid ligase activity"/>
    <property type="evidence" value="ECO:0007669"/>
    <property type="project" value="TreeGrafter"/>
</dbReference>
<keyword evidence="1" id="KW-0547">Nucleotide-binding</keyword>
<dbReference type="InterPro" id="IPR005479">
    <property type="entry name" value="CPAse_ATP-bd"/>
</dbReference>
<dbReference type="GO" id="GO:0009432">
    <property type="term" value="P:SOS response"/>
    <property type="evidence" value="ECO:0007669"/>
    <property type="project" value="TreeGrafter"/>
</dbReference>
<evidence type="ECO:0000259" key="2">
    <source>
        <dbReference type="PROSITE" id="PS50975"/>
    </source>
</evidence>
<name>A0A844B6N1_9BURK</name>
<proteinExistence type="predicted"/>
<dbReference type="GO" id="GO:0005737">
    <property type="term" value="C:cytoplasm"/>
    <property type="evidence" value="ECO:0007669"/>
    <property type="project" value="TreeGrafter"/>
</dbReference>
<dbReference type="GO" id="GO:0005524">
    <property type="term" value="F:ATP binding"/>
    <property type="evidence" value="ECO:0007669"/>
    <property type="project" value="UniProtKB-UniRule"/>
</dbReference>
<dbReference type="OrthoDB" id="8879398at2"/>
<dbReference type="AlphaFoldDB" id="A0A844B6N1"/>
<dbReference type="Gene3D" id="3.30.470.20">
    <property type="entry name" value="ATP-grasp fold, B domain"/>
    <property type="match status" value="2"/>
</dbReference>
<reference evidence="3 4" key="1">
    <citation type="submission" date="2019-11" db="EMBL/GenBank/DDBJ databases">
        <title>Caenimonas koreensis gen. nov., sp. nov., isolated from activated sludge.</title>
        <authorList>
            <person name="Seung H.R."/>
        </authorList>
    </citation>
    <scope>NUCLEOTIDE SEQUENCE [LARGE SCALE GENOMIC DNA]</scope>
    <source>
        <strain evidence="3 4">EMB320</strain>
    </source>
</reference>
<organism evidence="3 4">
    <name type="scientific">Caenimonas koreensis DSM 17982</name>
    <dbReference type="NCBI Taxonomy" id="1121255"/>
    <lineage>
        <taxon>Bacteria</taxon>
        <taxon>Pseudomonadati</taxon>
        <taxon>Pseudomonadota</taxon>
        <taxon>Betaproteobacteria</taxon>
        <taxon>Burkholderiales</taxon>
        <taxon>Comamonadaceae</taxon>
        <taxon>Caenimonas</taxon>
    </lineage>
</organism>
<dbReference type="EMBL" id="WJBU01000016">
    <property type="protein sequence ID" value="MRD48822.1"/>
    <property type="molecule type" value="Genomic_DNA"/>
</dbReference>
<dbReference type="PANTHER" id="PTHR21621">
    <property type="entry name" value="RIBOSOMAL PROTEIN S6 MODIFICATION PROTEIN"/>
    <property type="match status" value="1"/>
</dbReference>
<keyword evidence="4" id="KW-1185">Reference proteome</keyword>
<dbReference type="PROSITE" id="PS50975">
    <property type="entry name" value="ATP_GRASP"/>
    <property type="match status" value="1"/>
</dbReference>
<dbReference type="PANTHER" id="PTHR21621:SF0">
    <property type="entry name" value="BETA-CITRYLGLUTAMATE SYNTHASE B-RELATED"/>
    <property type="match status" value="1"/>
</dbReference>
<dbReference type="InterPro" id="IPR013651">
    <property type="entry name" value="ATP-grasp_RimK-type"/>
</dbReference>
<dbReference type="Pfam" id="PF08443">
    <property type="entry name" value="RimK"/>
    <property type="match status" value="1"/>
</dbReference>
<evidence type="ECO:0000256" key="1">
    <source>
        <dbReference type="PROSITE-ProRule" id="PRU00409"/>
    </source>
</evidence>
<dbReference type="InterPro" id="IPR011761">
    <property type="entry name" value="ATP-grasp"/>
</dbReference>
<sequence>MAEAARAKQTSPLRIGEQWQGLRGHAHGVRGPVMCGALHWSTAVPWKTDALAALLHDEGGLKPAVVQQCLANESDTDTFFALALALEDMAQSPVAQKGVLLSRTEVQPQLVDCQVAMPSFYPPFTQALISWLGSAINMCSGTSSAQQRKSLIDSMNAQLHAARTQLLSSIRTGGVNTARIARAAAELGLPVQVLTRSYLYVGSGANARIFNSTMTEETTALGVALARSKSATAALLAMRGLPVPRHQRAGCAQDAVKAAHALGYPVVVKPDDRDGGAGVNAGLTSDEQVIACYAQAAAISPNVLVEKHVEGLDYRITVDNGRVVKVIGRQPGGVLGDGRLSVRELVAANAAKPSMRGNASAVSLDEEALALLAGYGMTADSVPAADAFVVLRRRANMSTGGTSRDAMADMHPDNARLAIRAAQALRLDLAGIDFIIPDIAVSWMECTAAICEVNAQPQISTEFAPAVYHDLLTRLVREPTRLHAVVLVDVSANADCDADVIAAAQQLAARGERVLSVRSDGTWLGDERIAPAGRSAFARAVACELEVEATAVVAAFKPGQLLRTGLPWLHVDEVRVLRGSAPVDEAQLQACLDLVAPHLAAPRV</sequence>
<keyword evidence="1" id="KW-0067">ATP-binding</keyword>
<evidence type="ECO:0000313" key="3">
    <source>
        <dbReference type="EMBL" id="MRD48822.1"/>
    </source>
</evidence>
<dbReference type="Pfam" id="PF02786">
    <property type="entry name" value="CPSase_L_D2"/>
    <property type="match status" value="1"/>
</dbReference>
<gene>
    <name evidence="3" type="ORF">GHT07_16160</name>
</gene>